<organism evidence="1">
    <name type="scientific">marine sediment metagenome</name>
    <dbReference type="NCBI Taxonomy" id="412755"/>
    <lineage>
        <taxon>unclassified sequences</taxon>
        <taxon>metagenomes</taxon>
        <taxon>ecological metagenomes</taxon>
    </lineage>
</organism>
<dbReference type="AlphaFoldDB" id="A0A0F9M265"/>
<evidence type="ECO:0000313" key="1">
    <source>
        <dbReference type="EMBL" id="KKN01465.1"/>
    </source>
</evidence>
<name>A0A0F9M265_9ZZZZ</name>
<comment type="caution">
    <text evidence="1">The sequence shown here is derived from an EMBL/GenBank/DDBJ whole genome shotgun (WGS) entry which is preliminary data.</text>
</comment>
<feature type="non-terminal residue" evidence="1">
    <location>
        <position position="58"/>
    </location>
</feature>
<protein>
    <submittedName>
        <fullName evidence="1">Uncharacterized protein</fullName>
    </submittedName>
</protein>
<dbReference type="EMBL" id="LAZR01005258">
    <property type="protein sequence ID" value="KKN01465.1"/>
    <property type="molecule type" value="Genomic_DNA"/>
</dbReference>
<sequence>MIFHTDIFSFIHEQEEAVAQRAVGELVEHRRRVMMEAAVARLVFHQAVAHPGAAARGV</sequence>
<gene>
    <name evidence="1" type="ORF">LCGC14_1127560</name>
</gene>
<proteinExistence type="predicted"/>
<accession>A0A0F9M265</accession>
<reference evidence="1" key="1">
    <citation type="journal article" date="2015" name="Nature">
        <title>Complex archaea that bridge the gap between prokaryotes and eukaryotes.</title>
        <authorList>
            <person name="Spang A."/>
            <person name="Saw J.H."/>
            <person name="Jorgensen S.L."/>
            <person name="Zaremba-Niedzwiedzka K."/>
            <person name="Martijn J."/>
            <person name="Lind A.E."/>
            <person name="van Eijk R."/>
            <person name="Schleper C."/>
            <person name="Guy L."/>
            <person name="Ettema T.J."/>
        </authorList>
    </citation>
    <scope>NUCLEOTIDE SEQUENCE</scope>
</reference>